<dbReference type="FunFam" id="1.25.40.180:FF:000050">
    <property type="entry name" value="Nuclear protein (Sgd1), putative"/>
    <property type="match status" value="1"/>
</dbReference>
<comment type="subcellular location">
    <subcellularLocation>
        <location evidence="1">Nucleus</location>
        <location evidence="1">Nucleolus</location>
    </subcellularLocation>
</comment>
<feature type="compositionally biased region" description="Basic and acidic residues" evidence="4">
    <location>
        <begin position="184"/>
        <end position="201"/>
    </location>
</feature>
<feature type="compositionally biased region" description="Acidic residues" evidence="4">
    <location>
        <begin position="212"/>
        <end position="246"/>
    </location>
</feature>
<comment type="caution">
    <text evidence="6">The sequence shown here is derived from an EMBL/GenBank/DDBJ whole genome shotgun (WGS) entry which is preliminary data.</text>
</comment>
<dbReference type="EMBL" id="JAVFHQ010000006">
    <property type="protein sequence ID" value="KAK4548974.1"/>
    <property type="molecule type" value="Genomic_DNA"/>
</dbReference>
<feature type="compositionally biased region" description="Acidic residues" evidence="4">
    <location>
        <begin position="116"/>
        <end position="127"/>
    </location>
</feature>
<evidence type="ECO:0000256" key="3">
    <source>
        <dbReference type="ARBA" id="ARBA00023242"/>
    </source>
</evidence>
<proteinExistence type="inferred from homology"/>
<feature type="region of interest" description="Disordered" evidence="4">
    <location>
        <begin position="574"/>
        <end position="596"/>
    </location>
</feature>
<dbReference type="Proteomes" id="UP001324427">
    <property type="component" value="Unassembled WGS sequence"/>
</dbReference>
<feature type="compositionally biased region" description="Basic and acidic residues" evidence="4">
    <location>
        <begin position="25"/>
        <end position="41"/>
    </location>
</feature>
<dbReference type="SUPFAM" id="SSF48371">
    <property type="entry name" value="ARM repeat"/>
    <property type="match status" value="1"/>
</dbReference>
<dbReference type="SMART" id="SM00544">
    <property type="entry name" value="MA3"/>
    <property type="match status" value="1"/>
</dbReference>
<evidence type="ECO:0000256" key="4">
    <source>
        <dbReference type="SAM" id="MobiDB-lite"/>
    </source>
</evidence>
<dbReference type="SMART" id="SM00543">
    <property type="entry name" value="MIF4G"/>
    <property type="match status" value="1"/>
</dbReference>
<evidence type="ECO:0000313" key="6">
    <source>
        <dbReference type="EMBL" id="KAK4548974.1"/>
    </source>
</evidence>
<feature type="compositionally biased region" description="Acidic residues" evidence="4">
    <location>
        <begin position="65"/>
        <end position="75"/>
    </location>
</feature>
<dbReference type="GO" id="GO:0003723">
    <property type="term" value="F:RNA binding"/>
    <property type="evidence" value="ECO:0007669"/>
    <property type="project" value="InterPro"/>
</dbReference>
<dbReference type="PROSITE" id="PS51366">
    <property type="entry name" value="MI"/>
    <property type="match status" value="1"/>
</dbReference>
<dbReference type="InterPro" id="IPR050781">
    <property type="entry name" value="CWC22_splicing_factor"/>
</dbReference>
<evidence type="ECO:0000259" key="5">
    <source>
        <dbReference type="PROSITE" id="PS51366"/>
    </source>
</evidence>
<dbReference type="PANTHER" id="PTHR18034">
    <property type="entry name" value="CELL CYCLE CONTROL PROTEIN CWF22-RELATED"/>
    <property type="match status" value="1"/>
</dbReference>
<evidence type="ECO:0000256" key="2">
    <source>
        <dbReference type="ARBA" id="ARBA00006856"/>
    </source>
</evidence>
<feature type="region of interest" description="Disordered" evidence="4">
    <location>
        <begin position="1"/>
        <end position="290"/>
    </location>
</feature>
<dbReference type="Pfam" id="PF02847">
    <property type="entry name" value="MA3"/>
    <property type="match status" value="1"/>
</dbReference>
<feature type="compositionally biased region" description="Low complexity" evidence="4">
    <location>
        <begin position="574"/>
        <end position="585"/>
    </location>
</feature>
<reference evidence="6 7" key="1">
    <citation type="submission" date="2021-11" db="EMBL/GenBank/DDBJ databases">
        <title>Black yeast isolated from Biological Soil Crust.</title>
        <authorList>
            <person name="Kurbessoian T."/>
        </authorList>
    </citation>
    <scope>NUCLEOTIDE SEQUENCE [LARGE SCALE GENOMIC DNA]</scope>
    <source>
        <strain evidence="6 7">CCFEE 5522</strain>
    </source>
</reference>
<sequence>MARSGYTGPQLPKGLLDQVGGAGWTRKETPRKDRRKAERTQKKAARTKPVPIRGLNKAARRIQVESDDNDDEDEVVPSRQVASKRKVPTADARPVKSILKPARKAARPEPELSEAGTEELPDDDEGSDGSFTISRQAAKAGLTDEDAHIAALEKKLGMRKKKATDTVDDDELDWLVAGSDSEDEGRGVKRKRPDDSKWLRDKRLKASGAEAVDSETEDDASLDEVDADGESDEDLENPFSEDELSGDDFGGFESGDEPSPPQKRQRENPYVAPVTQAASTQASDAGAGKYVPPSLRKAATSDDEVLKQLRRQVQGQMNRLSEANLLSILQGVEQLYEKNARQHVTSTLVDLLVGLVSDPSTLNDTFIILHAGFAAALYKVVGTDLGAQLLEKLVETYDKHRNDGTEGKQTLNIIAFLSNLYAFQVVGSALIFDYIRVLLDGLSETNTELLLRVIRSSGAQLRQDDPTALKDIVLLLQRNVADAGGEANLSVRTKFMIETINNLKNNRMKAGAVASAVAAEHTTRMRKALGSLNTRSSIRATEPLRITLADIRDSEKKGKWWLVGASYHDPAKLAGGAATGPARPTNDADAGYESETPGHVNLHKLARHQGMNTDVRRAIFISLLAAADGRDAHLRLLQLHLKAKQELEIPRVLLHCAGAEAVYNPYYTLVARKVCAQDGKLRKAFQFALWDVFKRLGEAGDEGGADETAEEGMGVKKIVNLAKLYGSLIAEGCLGMTVLKTLEFAYMQSKTSMFVEVLLTTAMLQVHKKAGKDDAGVGAFERAVKALFAQAGPEMRSGLQYFITTTLMRAELANGKRDIRVVKSGCEFAVEALLAQSGDGAAVADEVEEEDSD</sequence>
<protein>
    <recommendedName>
        <fullName evidence="5">MI domain-containing protein</fullName>
    </recommendedName>
</protein>
<dbReference type="Gene3D" id="1.25.40.180">
    <property type="match status" value="1"/>
</dbReference>
<name>A0AAV9JTW2_9PEZI</name>
<dbReference type="InterPro" id="IPR003890">
    <property type="entry name" value="MIF4G-like_typ-3"/>
</dbReference>
<comment type="similarity">
    <text evidence="2">Belongs to the CWC22 family.</text>
</comment>
<keyword evidence="3" id="KW-0539">Nucleus</keyword>
<dbReference type="GO" id="GO:0005730">
    <property type="term" value="C:nucleolus"/>
    <property type="evidence" value="ECO:0007669"/>
    <property type="project" value="UniProtKB-SubCell"/>
</dbReference>
<dbReference type="InterPro" id="IPR003891">
    <property type="entry name" value="Initiation_fac_eIF4g_MI"/>
</dbReference>
<gene>
    <name evidence="6" type="ORF">LTR36_008747</name>
</gene>
<accession>A0AAV9JTW2</accession>
<dbReference type="InterPro" id="IPR016024">
    <property type="entry name" value="ARM-type_fold"/>
</dbReference>
<organism evidence="6 7">
    <name type="scientific">Oleoguttula mirabilis</name>
    <dbReference type="NCBI Taxonomy" id="1507867"/>
    <lineage>
        <taxon>Eukaryota</taxon>
        <taxon>Fungi</taxon>
        <taxon>Dikarya</taxon>
        <taxon>Ascomycota</taxon>
        <taxon>Pezizomycotina</taxon>
        <taxon>Dothideomycetes</taxon>
        <taxon>Dothideomycetidae</taxon>
        <taxon>Mycosphaerellales</taxon>
        <taxon>Teratosphaeriaceae</taxon>
        <taxon>Oleoguttula</taxon>
    </lineage>
</organism>
<dbReference type="Pfam" id="PF02854">
    <property type="entry name" value="MIF4G"/>
    <property type="match status" value="1"/>
</dbReference>
<keyword evidence="7" id="KW-1185">Reference proteome</keyword>
<dbReference type="PANTHER" id="PTHR18034:SF4">
    <property type="entry name" value="NUCLEOLAR MIF4G DOMAIN-CONTAINING PROTEIN 1"/>
    <property type="match status" value="1"/>
</dbReference>
<feature type="domain" description="MI" evidence="5">
    <location>
        <begin position="614"/>
        <end position="744"/>
    </location>
</feature>
<dbReference type="GO" id="GO:0042274">
    <property type="term" value="P:ribosomal small subunit biogenesis"/>
    <property type="evidence" value="ECO:0007669"/>
    <property type="project" value="TreeGrafter"/>
</dbReference>
<feature type="compositionally biased region" description="Basic and acidic residues" evidence="4">
    <location>
        <begin position="145"/>
        <end position="156"/>
    </location>
</feature>
<dbReference type="AlphaFoldDB" id="A0AAV9JTW2"/>
<evidence type="ECO:0000256" key="1">
    <source>
        <dbReference type="ARBA" id="ARBA00004604"/>
    </source>
</evidence>
<evidence type="ECO:0000313" key="7">
    <source>
        <dbReference type="Proteomes" id="UP001324427"/>
    </source>
</evidence>